<dbReference type="SUPFAM" id="SSF55874">
    <property type="entry name" value="ATPase domain of HSP90 chaperone/DNA topoisomerase II/histidine kinase"/>
    <property type="match status" value="1"/>
</dbReference>
<evidence type="ECO:0000256" key="3">
    <source>
        <dbReference type="ARBA" id="ARBA00012438"/>
    </source>
</evidence>
<dbReference type="Gene3D" id="6.10.340.10">
    <property type="match status" value="1"/>
</dbReference>
<keyword evidence="8 15" id="KW-0812">Transmembrane</keyword>
<dbReference type="eggNOG" id="COG0642">
    <property type="taxonomic scope" value="Bacteria"/>
</dbReference>
<keyword evidence="5" id="KW-0997">Cell inner membrane</keyword>
<reference evidence="18 19" key="1">
    <citation type="submission" date="2014-03" db="EMBL/GenBank/DDBJ databases">
        <title>Genome of Paenirhodobacter enshiensis DW2-9.</title>
        <authorList>
            <person name="Wang D."/>
            <person name="Wang G."/>
        </authorList>
    </citation>
    <scope>NUCLEOTIDE SEQUENCE [LARGE SCALE GENOMIC DNA]</scope>
    <source>
        <strain evidence="18 19">DW2-9</strain>
    </source>
</reference>
<dbReference type="GO" id="GO:0000155">
    <property type="term" value="F:phosphorelay sensor kinase activity"/>
    <property type="evidence" value="ECO:0007669"/>
    <property type="project" value="InterPro"/>
</dbReference>
<evidence type="ECO:0000256" key="14">
    <source>
        <dbReference type="ARBA" id="ARBA00023136"/>
    </source>
</evidence>
<dbReference type="CDD" id="cd06225">
    <property type="entry name" value="HAMP"/>
    <property type="match status" value="1"/>
</dbReference>
<dbReference type="Pfam" id="PF00512">
    <property type="entry name" value="HisKA"/>
    <property type="match status" value="1"/>
</dbReference>
<name>A0A086Y1H5_9RHOB</name>
<evidence type="ECO:0000256" key="1">
    <source>
        <dbReference type="ARBA" id="ARBA00000085"/>
    </source>
</evidence>
<evidence type="ECO:0000256" key="9">
    <source>
        <dbReference type="ARBA" id="ARBA00022741"/>
    </source>
</evidence>
<keyword evidence="4" id="KW-1003">Cell membrane</keyword>
<proteinExistence type="predicted"/>
<evidence type="ECO:0000256" key="10">
    <source>
        <dbReference type="ARBA" id="ARBA00022777"/>
    </source>
</evidence>
<evidence type="ECO:0000256" key="5">
    <source>
        <dbReference type="ARBA" id="ARBA00022519"/>
    </source>
</evidence>
<dbReference type="InterPro" id="IPR036890">
    <property type="entry name" value="HATPase_C_sf"/>
</dbReference>
<dbReference type="PRINTS" id="PR00344">
    <property type="entry name" value="BCTRLSENSOR"/>
</dbReference>
<dbReference type="EMBL" id="JFZB01000007">
    <property type="protein sequence ID" value="KFI28125.1"/>
    <property type="molecule type" value="Genomic_DNA"/>
</dbReference>
<dbReference type="Pfam" id="PF02518">
    <property type="entry name" value="HATPase_c"/>
    <property type="match status" value="1"/>
</dbReference>
<keyword evidence="10 18" id="KW-0418">Kinase</keyword>
<dbReference type="Gene3D" id="1.10.287.130">
    <property type="match status" value="1"/>
</dbReference>
<keyword evidence="9" id="KW-0547">Nucleotide-binding</keyword>
<dbReference type="AlphaFoldDB" id="A0A086Y1H5"/>
<dbReference type="InterPro" id="IPR005467">
    <property type="entry name" value="His_kinase_dom"/>
</dbReference>
<dbReference type="GO" id="GO:0005886">
    <property type="term" value="C:plasma membrane"/>
    <property type="evidence" value="ECO:0007669"/>
    <property type="project" value="UniProtKB-SubCell"/>
</dbReference>
<feature type="transmembrane region" description="Helical" evidence="15">
    <location>
        <begin position="163"/>
        <end position="182"/>
    </location>
</feature>
<dbReference type="InterPro" id="IPR003594">
    <property type="entry name" value="HATPase_dom"/>
</dbReference>
<dbReference type="CDD" id="cd00082">
    <property type="entry name" value="HisKA"/>
    <property type="match status" value="1"/>
</dbReference>
<feature type="domain" description="Histidine kinase" evidence="16">
    <location>
        <begin position="242"/>
        <end position="447"/>
    </location>
</feature>
<evidence type="ECO:0000256" key="8">
    <source>
        <dbReference type="ARBA" id="ARBA00022692"/>
    </source>
</evidence>
<dbReference type="EC" id="2.7.13.3" evidence="3"/>
<evidence type="ECO:0000259" key="16">
    <source>
        <dbReference type="PROSITE" id="PS50109"/>
    </source>
</evidence>
<dbReference type="Gene3D" id="3.30.565.10">
    <property type="entry name" value="Histidine kinase-like ATPase, C-terminal domain"/>
    <property type="match status" value="1"/>
</dbReference>
<dbReference type="InterPro" id="IPR004358">
    <property type="entry name" value="Sig_transdc_His_kin-like_C"/>
</dbReference>
<evidence type="ECO:0000256" key="12">
    <source>
        <dbReference type="ARBA" id="ARBA00022989"/>
    </source>
</evidence>
<keyword evidence="14 15" id="KW-0472">Membrane</keyword>
<dbReference type="PANTHER" id="PTHR44936">
    <property type="entry name" value="SENSOR PROTEIN CREC"/>
    <property type="match status" value="1"/>
</dbReference>
<evidence type="ECO:0000256" key="15">
    <source>
        <dbReference type="SAM" id="Phobius"/>
    </source>
</evidence>
<dbReference type="SMART" id="SM00388">
    <property type="entry name" value="HisKA"/>
    <property type="match status" value="1"/>
</dbReference>
<evidence type="ECO:0000313" key="18">
    <source>
        <dbReference type="EMBL" id="KFI28125.1"/>
    </source>
</evidence>
<dbReference type="InterPro" id="IPR003661">
    <property type="entry name" value="HisK_dim/P_dom"/>
</dbReference>
<keyword evidence="19" id="KW-1185">Reference proteome</keyword>
<dbReference type="SMART" id="SM00387">
    <property type="entry name" value="HATPase_c"/>
    <property type="match status" value="1"/>
</dbReference>
<dbReference type="Proteomes" id="UP000028824">
    <property type="component" value="Unassembled WGS sequence"/>
</dbReference>
<sequence length="447" mass="49637">MNFAWFKQFLPRGLYGRAALILLVPVIAIQLVVSVAFIQRHFERVTRQMTESMLREVDLVVSRVESADSLAAARSVVADLAEPLGLSVALPDYAGQGMGGDRRRVQDLTGIVVIDTIRLNLRQIRGIDLSDGAVVTLYLDTRWGPMRVVFPRDWVSASNPHQLLVIMVAVSILMTVISYIFLRNQLRPIHRMAEAAEAFGKGHSVPYHPSGASEVRTAGRAFLDMRSRIERQIEQRTLMLSGISHDLRTPLTRLRLGLSMLPDDPETRDDISAMEKDVAEMAKMIDAFLEFSRMGAVMADPEPVDPLELVRAVVGDQRRMGRQVTLVNCPEECPDLMLRPDAIRRALENLIGNAVRYGRRAEVSVQLTARSLRIAVEDDGPGIRPERREEALRPFTRLDPARNQDRGQGVGLGLAIAADIVRRHGGELKLGTSARLGGLSAELVLPR</sequence>
<dbReference type="InterPro" id="IPR036097">
    <property type="entry name" value="HisK_dim/P_sf"/>
</dbReference>
<dbReference type="SMART" id="SM00304">
    <property type="entry name" value="HAMP"/>
    <property type="match status" value="1"/>
</dbReference>
<keyword evidence="12 15" id="KW-1133">Transmembrane helix</keyword>
<keyword evidence="6" id="KW-0597">Phosphoprotein</keyword>
<feature type="transmembrane region" description="Helical" evidence="15">
    <location>
        <begin position="20"/>
        <end position="38"/>
    </location>
</feature>
<dbReference type="RefSeq" id="WP_036636178.1">
    <property type="nucleotide sequence ID" value="NZ_JFZB01000007.1"/>
</dbReference>
<keyword evidence="11" id="KW-0067">ATP-binding</keyword>
<dbReference type="Pfam" id="PF00672">
    <property type="entry name" value="HAMP"/>
    <property type="match status" value="1"/>
</dbReference>
<evidence type="ECO:0000256" key="6">
    <source>
        <dbReference type="ARBA" id="ARBA00022553"/>
    </source>
</evidence>
<evidence type="ECO:0000256" key="13">
    <source>
        <dbReference type="ARBA" id="ARBA00023012"/>
    </source>
</evidence>
<evidence type="ECO:0000313" key="19">
    <source>
        <dbReference type="Proteomes" id="UP000028824"/>
    </source>
</evidence>
<comment type="caution">
    <text evidence="18">The sequence shown here is derived from an EMBL/GenBank/DDBJ whole genome shotgun (WGS) entry which is preliminary data.</text>
</comment>
<keyword evidence="13" id="KW-0902">Two-component regulatory system</keyword>
<dbReference type="GO" id="GO:0005524">
    <property type="term" value="F:ATP binding"/>
    <property type="evidence" value="ECO:0007669"/>
    <property type="project" value="UniProtKB-KW"/>
</dbReference>
<dbReference type="SUPFAM" id="SSF47384">
    <property type="entry name" value="Homodimeric domain of signal transducing histidine kinase"/>
    <property type="match status" value="1"/>
</dbReference>
<organism evidence="18 19">
    <name type="scientific">Paenirhodobacter enshiensis</name>
    <dbReference type="NCBI Taxonomy" id="1105367"/>
    <lineage>
        <taxon>Bacteria</taxon>
        <taxon>Pseudomonadati</taxon>
        <taxon>Pseudomonadota</taxon>
        <taxon>Alphaproteobacteria</taxon>
        <taxon>Rhodobacterales</taxon>
        <taxon>Rhodobacter group</taxon>
        <taxon>Paenirhodobacter</taxon>
    </lineage>
</organism>
<comment type="subcellular location">
    <subcellularLocation>
        <location evidence="2">Cell inner membrane</location>
        <topology evidence="2">Multi-pass membrane protein</topology>
    </subcellularLocation>
</comment>
<evidence type="ECO:0000256" key="2">
    <source>
        <dbReference type="ARBA" id="ARBA00004429"/>
    </source>
</evidence>
<keyword evidence="7" id="KW-0808">Transferase</keyword>
<feature type="domain" description="HAMP" evidence="17">
    <location>
        <begin position="183"/>
        <end position="234"/>
    </location>
</feature>
<dbReference type="PROSITE" id="PS50885">
    <property type="entry name" value="HAMP"/>
    <property type="match status" value="1"/>
</dbReference>
<evidence type="ECO:0000256" key="11">
    <source>
        <dbReference type="ARBA" id="ARBA00022840"/>
    </source>
</evidence>
<dbReference type="STRING" id="1105367.CG50_14600"/>
<dbReference type="OrthoDB" id="9804645at2"/>
<dbReference type="InterPro" id="IPR050980">
    <property type="entry name" value="2C_sensor_his_kinase"/>
</dbReference>
<comment type="catalytic activity">
    <reaction evidence="1">
        <text>ATP + protein L-histidine = ADP + protein N-phospho-L-histidine.</text>
        <dbReference type="EC" id="2.7.13.3"/>
    </reaction>
</comment>
<accession>A0A086Y1H5</accession>
<dbReference type="InterPro" id="IPR003660">
    <property type="entry name" value="HAMP_dom"/>
</dbReference>
<gene>
    <name evidence="18" type="ORF">CG50_14600</name>
</gene>
<protein>
    <recommendedName>
        <fullName evidence="3">histidine kinase</fullName>
        <ecNumber evidence="3">2.7.13.3</ecNumber>
    </recommendedName>
</protein>
<dbReference type="PROSITE" id="PS50109">
    <property type="entry name" value="HIS_KIN"/>
    <property type="match status" value="1"/>
</dbReference>
<evidence type="ECO:0000256" key="4">
    <source>
        <dbReference type="ARBA" id="ARBA00022475"/>
    </source>
</evidence>
<evidence type="ECO:0000259" key="17">
    <source>
        <dbReference type="PROSITE" id="PS50885"/>
    </source>
</evidence>
<dbReference type="PANTHER" id="PTHR44936:SF5">
    <property type="entry name" value="SENSOR HISTIDINE KINASE ENVZ"/>
    <property type="match status" value="1"/>
</dbReference>
<evidence type="ECO:0000256" key="7">
    <source>
        <dbReference type="ARBA" id="ARBA00022679"/>
    </source>
</evidence>